<dbReference type="EMBL" id="FTPU01000002">
    <property type="protein sequence ID" value="SIT95578.1"/>
    <property type="molecule type" value="Genomic_DNA"/>
</dbReference>
<evidence type="ECO:0000313" key="12">
    <source>
        <dbReference type="EMBL" id="SIT95578.1"/>
    </source>
</evidence>
<comment type="catalytic activity">
    <reaction evidence="11">
        <text>2 [molybdopterin-synthase sulfur-carrier protein]-C-terminal-Gly-aminoethanethioate + cyclic pyranopterin phosphate + H2O = molybdopterin + 2 [molybdopterin-synthase sulfur-carrier protein]-C-terminal Gly-Gly + 2 H(+)</text>
        <dbReference type="Rhea" id="RHEA:26333"/>
        <dbReference type="Rhea" id="RHEA-COMP:12202"/>
        <dbReference type="Rhea" id="RHEA-COMP:19907"/>
        <dbReference type="ChEBI" id="CHEBI:15377"/>
        <dbReference type="ChEBI" id="CHEBI:15378"/>
        <dbReference type="ChEBI" id="CHEBI:58698"/>
        <dbReference type="ChEBI" id="CHEBI:59648"/>
        <dbReference type="ChEBI" id="CHEBI:90778"/>
        <dbReference type="ChEBI" id="CHEBI:232372"/>
        <dbReference type="EC" id="2.8.1.12"/>
    </reaction>
</comment>
<dbReference type="EC" id="2.8.1.12" evidence="3"/>
<evidence type="ECO:0000256" key="5">
    <source>
        <dbReference type="ARBA" id="ARBA00023150"/>
    </source>
</evidence>
<dbReference type="GO" id="GO:0030366">
    <property type="term" value="F:molybdopterin synthase activity"/>
    <property type="evidence" value="ECO:0007669"/>
    <property type="project" value="UniProtKB-EC"/>
</dbReference>
<dbReference type="GO" id="GO:0006777">
    <property type="term" value="P:Mo-molybdopterin cofactor biosynthetic process"/>
    <property type="evidence" value="ECO:0007669"/>
    <property type="project" value="UniProtKB-KW"/>
</dbReference>
<dbReference type="SUPFAM" id="SSF54690">
    <property type="entry name" value="Molybdopterin synthase subunit MoaE"/>
    <property type="match status" value="1"/>
</dbReference>
<comment type="subunit">
    <text evidence="6">Heterotetramer of 2 MoaD subunits and 2 MoaE subunits. Also stable as homodimer. The enzyme changes between these two forms during catalysis.</text>
</comment>
<evidence type="ECO:0000256" key="9">
    <source>
        <dbReference type="ARBA" id="ARBA00030781"/>
    </source>
</evidence>
<dbReference type="AlphaFoldDB" id="A0A1U7PUY5"/>
<dbReference type="OrthoDB" id="9803224at2"/>
<proteinExistence type="inferred from homology"/>
<dbReference type="CDD" id="cd00756">
    <property type="entry name" value="MoaE"/>
    <property type="match status" value="1"/>
</dbReference>
<keyword evidence="13" id="KW-1185">Reference proteome</keyword>
<dbReference type="Pfam" id="PF02391">
    <property type="entry name" value="MoaE"/>
    <property type="match status" value="1"/>
</dbReference>
<evidence type="ECO:0000256" key="2">
    <source>
        <dbReference type="ARBA" id="ARBA00005426"/>
    </source>
</evidence>
<evidence type="ECO:0000313" key="13">
    <source>
        <dbReference type="Proteomes" id="UP000187261"/>
    </source>
</evidence>
<reference evidence="13" key="1">
    <citation type="submission" date="2016-10" db="EMBL/GenBank/DDBJ databases">
        <authorList>
            <person name="Varghese N."/>
            <person name="Submissions S."/>
        </authorList>
    </citation>
    <scope>NUCLEOTIDE SEQUENCE [LARGE SCALE GENOMIC DNA]</scope>
    <source>
        <strain evidence="13">DSM 19482</strain>
    </source>
</reference>
<evidence type="ECO:0000256" key="6">
    <source>
        <dbReference type="ARBA" id="ARBA00026066"/>
    </source>
</evidence>
<comment type="pathway">
    <text evidence="1">Cofactor biosynthesis; molybdopterin biosynthesis.</text>
</comment>
<evidence type="ECO:0000256" key="1">
    <source>
        <dbReference type="ARBA" id="ARBA00005046"/>
    </source>
</evidence>
<dbReference type="InterPro" id="IPR036563">
    <property type="entry name" value="MoaE_sf"/>
</dbReference>
<keyword evidence="5" id="KW-0501">Molybdenum cofactor biosynthesis</keyword>
<accession>A0A1U7PUY5</accession>
<organism evidence="12 13">
    <name type="scientific">Epilithonimonas bovis DSM 19482</name>
    <dbReference type="NCBI Taxonomy" id="1121284"/>
    <lineage>
        <taxon>Bacteria</taxon>
        <taxon>Pseudomonadati</taxon>
        <taxon>Bacteroidota</taxon>
        <taxon>Flavobacteriia</taxon>
        <taxon>Flavobacteriales</taxon>
        <taxon>Weeksellaceae</taxon>
        <taxon>Chryseobacterium group</taxon>
        <taxon>Epilithonimonas</taxon>
    </lineage>
</organism>
<evidence type="ECO:0000256" key="3">
    <source>
        <dbReference type="ARBA" id="ARBA00011950"/>
    </source>
</evidence>
<evidence type="ECO:0000256" key="10">
    <source>
        <dbReference type="ARBA" id="ARBA00032474"/>
    </source>
</evidence>
<dbReference type="PANTHER" id="PTHR23404">
    <property type="entry name" value="MOLYBDOPTERIN SYNTHASE RELATED"/>
    <property type="match status" value="1"/>
</dbReference>
<dbReference type="InterPro" id="IPR003448">
    <property type="entry name" value="Mopterin_biosynth_MoaE"/>
</dbReference>
<evidence type="ECO:0000256" key="4">
    <source>
        <dbReference type="ARBA" id="ARBA00013858"/>
    </source>
</evidence>
<evidence type="ECO:0000256" key="7">
    <source>
        <dbReference type="ARBA" id="ARBA00029745"/>
    </source>
</evidence>
<comment type="similarity">
    <text evidence="2">Belongs to the MoaE family.</text>
</comment>
<dbReference type="RefSeq" id="WP_076781651.1">
    <property type="nucleotide sequence ID" value="NZ_FTPU01000002.1"/>
</dbReference>
<dbReference type="Gene3D" id="3.90.1170.40">
    <property type="entry name" value="Molybdopterin biosynthesis MoaE subunit"/>
    <property type="match status" value="1"/>
</dbReference>
<dbReference type="Proteomes" id="UP000187261">
    <property type="component" value="Unassembled WGS sequence"/>
</dbReference>
<sequence length="146" mass="16746">MKKIKDIFIEGPINPIFVAESITKHTVKTTIGGHSIFLGQIREDMIDKKKVQAIHFTAYKEMALEKAHEIREEIIAKYGLTCAHIYHSLGEIKVGEICLFVFTSAAHRKEAINACNEMVDRIKKEVPLWGKEILEDNSHTWKENKQ</sequence>
<dbReference type="STRING" id="1121284.SAMN05660493_00225"/>
<evidence type="ECO:0000256" key="8">
    <source>
        <dbReference type="ARBA" id="ARBA00030407"/>
    </source>
</evidence>
<protein>
    <recommendedName>
        <fullName evidence="4">Molybdopterin synthase catalytic subunit</fullName>
        <ecNumber evidence="3">2.8.1.12</ecNumber>
    </recommendedName>
    <alternativeName>
        <fullName evidence="9">MPT synthase subunit 2</fullName>
    </alternativeName>
    <alternativeName>
        <fullName evidence="7">Molybdenum cofactor biosynthesis protein E</fullName>
    </alternativeName>
    <alternativeName>
        <fullName evidence="8">Molybdopterin-converting factor large subunit</fullName>
    </alternativeName>
    <alternativeName>
        <fullName evidence="10">Molybdopterin-converting factor subunit 2</fullName>
    </alternativeName>
</protein>
<gene>
    <name evidence="12" type="ORF">SAMN05660493_00225</name>
</gene>
<evidence type="ECO:0000256" key="11">
    <source>
        <dbReference type="ARBA" id="ARBA00049878"/>
    </source>
</evidence>
<name>A0A1U7PUY5_9FLAO</name>